<organism evidence="1">
    <name type="scientific">Anguilla anguilla</name>
    <name type="common">European freshwater eel</name>
    <name type="synonym">Muraena anguilla</name>
    <dbReference type="NCBI Taxonomy" id="7936"/>
    <lineage>
        <taxon>Eukaryota</taxon>
        <taxon>Metazoa</taxon>
        <taxon>Chordata</taxon>
        <taxon>Craniata</taxon>
        <taxon>Vertebrata</taxon>
        <taxon>Euteleostomi</taxon>
        <taxon>Actinopterygii</taxon>
        <taxon>Neopterygii</taxon>
        <taxon>Teleostei</taxon>
        <taxon>Anguilliformes</taxon>
        <taxon>Anguillidae</taxon>
        <taxon>Anguilla</taxon>
    </lineage>
</organism>
<accession>A0A0E9XSX3</accession>
<name>A0A0E9XSX3_ANGAN</name>
<reference evidence="1" key="1">
    <citation type="submission" date="2014-11" db="EMBL/GenBank/DDBJ databases">
        <authorList>
            <person name="Amaro Gonzalez C."/>
        </authorList>
    </citation>
    <scope>NUCLEOTIDE SEQUENCE</scope>
</reference>
<evidence type="ECO:0000313" key="1">
    <source>
        <dbReference type="EMBL" id="JAI04966.1"/>
    </source>
</evidence>
<proteinExistence type="predicted"/>
<reference evidence="1" key="2">
    <citation type="journal article" date="2015" name="Fish Shellfish Immunol.">
        <title>Early steps in the European eel (Anguilla anguilla)-Vibrio vulnificus interaction in the gills: Role of the RtxA13 toxin.</title>
        <authorList>
            <person name="Callol A."/>
            <person name="Pajuelo D."/>
            <person name="Ebbesson L."/>
            <person name="Teles M."/>
            <person name="MacKenzie S."/>
            <person name="Amaro C."/>
        </authorList>
    </citation>
    <scope>NUCLEOTIDE SEQUENCE</scope>
</reference>
<dbReference type="EMBL" id="GBXM01003612">
    <property type="protein sequence ID" value="JAI04966.1"/>
    <property type="molecule type" value="Transcribed_RNA"/>
</dbReference>
<dbReference type="AlphaFoldDB" id="A0A0E9XSX3"/>
<protein>
    <submittedName>
        <fullName evidence="1">Uncharacterized protein</fullName>
    </submittedName>
</protein>
<sequence length="43" mass="5264">MKFNWSTELILKKKKTEELYAAYACIKSICFVRFQRLPYFLEL</sequence>